<protein>
    <submittedName>
        <fullName evidence="1">Uncharacterized protein</fullName>
    </submittedName>
</protein>
<sequence>MLCFKKLKEEEETRNTIQERLSRLFQLRTLTSVCRRQMKLQVNKPRVRVTSVLCLQEEQIKATPVPRPLIQKVSATQAVVSRDRRSELLLGRRQ</sequence>
<accession>A0A5B7F3U3</accession>
<dbReference type="Proteomes" id="UP000324222">
    <property type="component" value="Unassembled WGS sequence"/>
</dbReference>
<gene>
    <name evidence="1" type="ORF">E2C01_033301</name>
</gene>
<dbReference type="AlphaFoldDB" id="A0A5B7F3U3"/>
<keyword evidence="2" id="KW-1185">Reference proteome</keyword>
<dbReference type="EMBL" id="VSRR010004465">
    <property type="protein sequence ID" value="MPC39753.1"/>
    <property type="molecule type" value="Genomic_DNA"/>
</dbReference>
<proteinExistence type="predicted"/>
<organism evidence="1 2">
    <name type="scientific">Portunus trituberculatus</name>
    <name type="common">Swimming crab</name>
    <name type="synonym">Neptunus trituberculatus</name>
    <dbReference type="NCBI Taxonomy" id="210409"/>
    <lineage>
        <taxon>Eukaryota</taxon>
        <taxon>Metazoa</taxon>
        <taxon>Ecdysozoa</taxon>
        <taxon>Arthropoda</taxon>
        <taxon>Crustacea</taxon>
        <taxon>Multicrustacea</taxon>
        <taxon>Malacostraca</taxon>
        <taxon>Eumalacostraca</taxon>
        <taxon>Eucarida</taxon>
        <taxon>Decapoda</taxon>
        <taxon>Pleocyemata</taxon>
        <taxon>Brachyura</taxon>
        <taxon>Eubrachyura</taxon>
        <taxon>Portunoidea</taxon>
        <taxon>Portunidae</taxon>
        <taxon>Portuninae</taxon>
        <taxon>Portunus</taxon>
    </lineage>
</organism>
<name>A0A5B7F3U3_PORTR</name>
<evidence type="ECO:0000313" key="1">
    <source>
        <dbReference type="EMBL" id="MPC39753.1"/>
    </source>
</evidence>
<evidence type="ECO:0000313" key="2">
    <source>
        <dbReference type="Proteomes" id="UP000324222"/>
    </source>
</evidence>
<reference evidence="1 2" key="1">
    <citation type="submission" date="2019-05" db="EMBL/GenBank/DDBJ databases">
        <title>Another draft genome of Portunus trituberculatus and its Hox gene families provides insights of decapod evolution.</title>
        <authorList>
            <person name="Jeong J.-H."/>
            <person name="Song I."/>
            <person name="Kim S."/>
            <person name="Choi T."/>
            <person name="Kim D."/>
            <person name="Ryu S."/>
            <person name="Kim W."/>
        </authorList>
    </citation>
    <scope>NUCLEOTIDE SEQUENCE [LARGE SCALE GENOMIC DNA]</scope>
    <source>
        <tissue evidence="1">Muscle</tissue>
    </source>
</reference>
<comment type="caution">
    <text evidence="1">The sequence shown here is derived from an EMBL/GenBank/DDBJ whole genome shotgun (WGS) entry which is preliminary data.</text>
</comment>